<evidence type="ECO:0000256" key="1">
    <source>
        <dbReference type="SAM" id="SignalP"/>
    </source>
</evidence>
<evidence type="ECO:0000313" key="4">
    <source>
        <dbReference type="EMBL" id="KTB46177.1"/>
    </source>
</evidence>
<accession>A0A0W0FU08</accession>
<sequence>MQFTNVFLATAYFFFSVTPMVANAQCNPGNFGGRRMALYNSQIGRVIGPKWPALWRIREDRPGYVLENADDNNDLVLTRNGSTLEMAPFSPDSAFLQHFGVTCNDCEAGSATGCTISTTGLNPQCVSVFSLRPTDMNVQECIPGANSQTFEFEEAGEE</sequence>
<evidence type="ECO:0000313" key="3">
    <source>
        <dbReference type="EMBL" id="KTB39766.1"/>
    </source>
</evidence>
<dbReference type="Proteomes" id="UP000054988">
    <property type="component" value="Unassembled WGS sequence"/>
</dbReference>
<protein>
    <submittedName>
        <fullName evidence="3">Uncharacterized protein</fullName>
    </submittedName>
</protein>
<evidence type="ECO:0000313" key="2">
    <source>
        <dbReference type="EMBL" id="KTB39592.1"/>
    </source>
</evidence>
<dbReference type="EMBL" id="LATX01001662">
    <property type="protein sequence ID" value="KTB39592.1"/>
    <property type="molecule type" value="Genomic_DNA"/>
</dbReference>
<dbReference type="EMBL" id="LATX01001635">
    <property type="protein sequence ID" value="KTB39766.1"/>
    <property type="molecule type" value="Genomic_DNA"/>
</dbReference>
<name>A0A0W0FU08_MONRR</name>
<proteinExistence type="predicted"/>
<organism evidence="3 5">
    <name type="scientific">Moniliophthora roreri</name>
    <name type="common">Frosty pod rot fungus</name>
    <name type="synonym">Monilia roreri</name>
    <dbReference type="NCBI Taxonomy" id="221103"/>
    <lineage>
        <taxon>Eukaryota</taxon>
        <taxon>Fungi</taxon>
        <taxon>Dikarya</taxon>
        <taxon>Basidiomycota</taxon>
        <taxon>Agaricomycotina</taxon>
        <taxon>Agaricomycetes</taxon>
        <taxon>Agaricomycetidae</taxon>
        <taxon>Agaricales</taxon>
        <taxon>Marasmiineae</taxon>
        <taxon>Marasmiaceae</taxon>
        <taxon>Moniliophthora</taxon>
    </lineage>
</organism>
<dbReference type="EMBL" id="LATX01000463">
    <property type="protein sequence ID" value="KTB46177.1"/>
    <property type="molecule type" value="Genomic_DNA"/>
</dbReference>
<feature type="signal peptide" evidence="1">
    <location>
        <begin position="1"/>
        <end position="24"/>
    </location>
</feature>
<gene>
    <name evidence="4" type="ORF">WG66_1246</name>
    <name evidence="3" type="ORF">WG66_7648</name>
    <name evidence="2" type="ORF">WG66_7837</name>
</gene>
<evidence type="ECO:0000313" key="5">
    <source>
        <dbReference type="Proteomes" id="UP000054988"/>
    </source>
</evidence>
<reference evidence="3 5" key="1">
    <citation type="submission" date="2015-12" db="EMBL/GenBank/DDBJ databases">
        <title>Draft genome sequence of Moniliophthora roreri, the causal agent of frosty pod rot of cacao.</title>
        <authorList>
            <person name="Aime M.C."/>
            <person name="Diaz-Valderrama J.R."/>
            <person name="Kijpornyongpan T."/>
            <person name="Phillips-Mora W."/>
        </authorList>
    </citation>
    <scope>NUCLEOTIDE SEQUENCE [LARGE SCALE GENOMIC DNA]</scope>
    <source>
        <strain evidence="3 5">MCA 2952</strain>
    </source>
</reference>
<feature type="chain" id="PRO_5007439495" evidence="1">
    <location>
        <begin position="25"/>
        <end position="158"/>
    </location>
</feature>
<dbReference type="AlphaFoldDB" id="A0A0W0FU08"/>
<comment type="caution">
    <text evidence="3">The sequence shown here is derived from an EMBL/GenBank/DDBJ whole genome shotgun (WGS) entry which is preliminary data.</text>
</comment>
<keyword evidence="1" id="KW-0732">Signal</keyword>